<keyword evidence="3" id="KW-1185">Reference proteome</keyword>
<sequence>MSNTTDKIKNFDEEYIKITNGLIRSIADESISVFGINSFFKNIAVYAANQIDNIKLATKIFDIDERQISSHKKGYDFLVNELDKMCSIVNDEPYEVIKLAIFLVYWADENIFRHNYALLKQISLIESGISPKRAYNIINFKDTPLTLTKAYSLLISKILEKNEKLVGVNKNIKYNLQDIKDRLKKMEEKAFSVLDPVTDLPNRSKALEILQTLIPKGVSVMIILLTNYKDLINLKGLESADTLLIKVINSIKNLIRSDDMLFSTKKGELMLLSPNINETGAISIANLLLNRVPKDSSITEELKGYNKLSINIGISISNSNSTVTSMLQTADKNLKVSIQKGDNEFVI</sequence>
<dbReference type="AlphaFoldDB" id="A0A7M1LEG0"/>
<proteinExistence type="predicted"/>
<dbReference type="EMBL" id="CP063078">
    <property type="protein sequence ID" value="QOQ86713.1"/>
    <property type="molecule type" value="Genomic_DNA"/>
</dbReference>
<dbReference type="NCBIfam" id="TIGR00254">
    <property type="entry name" value="GGDEF"/>
    <property type="match status" value="1"/>
</dbReference>
<dbReference type="SUPFAM" id="SSF55073">
    <property type="entry name" value="Nucleotide cyclase"/>
    <property type="match status" value="1"/>
</dbReference>
<evidence type="ECO:0000313" key="3">
    <source>
        <dbReference type="Proteomes" id="UP000594749"/>
    </source>
</evidence>
<name>A0A7M1LEG0_9BACT</name>
<evidence type="ECO:0000259" key="1">
    <source>
        <dbReference type="PROSITE" id="PS50887"/>
    </source>
</evidence>
<dbReference type="OrthoDB" id="7673416at2"/>
<dbReference type="InterPro" id="IPR000160">
    <property type="entry name" value="GGDEF_dom"/>
</dbReference>
<dbReference type="SMART" id="SM00267">
    <property type="entry name" value="GGDEF"/>
    <property type="match status" value="1"/>
</dbReference>
<dbReference type="PROSITE" id="PS50887">
    <property type="entry name" value="GGDEF"/>
    <property type="match status" value="1"/>
</dbReference>
<protein>
    <submittedName>
        <fullName evidence="2">Diguanylate cyclase</fullName>
    </submittedName>
</protein>
<dbReference type="InterPro" id="IPR043128">
    <property type="entry name" value="Rev_trsase/Diguanyl_cyclase"/>
</dbReference>
<dbReference type="InterPro" id="IPR029787">
    <property type="entry name" value="Nucleotide_cyclase"/>
</dbReference>
<organism evidence="2 3">
    <name type="scientific">Campylobacter corcagiensis</name>
    <dbReference type="NCBI Taxonomy" id="1448857"/>
    <lineage>
        <taxon>Bacteria</taxon>
        <taxon>Pseudomonadati</taxon>
        <taxon>Campylobacterota</taxon>
        <taxon>Epsilonproteobacteria</taxon>
        <taxon>Campylobacterales</taxon>
        <taxon>Campylobacteraceae</taxon>
        <taxon>Campylobacter</taxon>
    </lineage>
</organism>
<reference evidence="2 3" key="1">
    <citation type="submission" date="2020-10" db="EMBL/GenBank/DDBJ databases">
        <title>Campylobacter and Helicobacter PacBio genomes.</title>
        <authorList>
            <person name="Lane C."/>
        </authorList>
    </citation>
    <scope>NUCLEOTIDE SEQUENCE [LARGE SCALE GENOMIC DNA]</scope>
    <source>
        <strain evidence="2 3">2016D-0077</strain>
    </source>
</reference>
<evidence type="ECO:0000313" key="2">
    <source>
        <dbReference type="EMBL" id="QOQ86713.1"/>
    </source>
</evidence>
<feature type="domain" description="GGDEF" evidence="1">
    <location>
        <begin position="216"/>
        <end position="347"/>
    </location>
</feature>
<dbReference type="RefSeq" id="WP_025803713.1">
    <property type="nucleotide sequence ID" value="NZ_CP053842.1"/>
</dbReference>
<dbReference type="Gene3D" id="3.30.70.270">
    <property type="match status" value="1"/>
</dbReference>
<accession>A0A7M1LEG0</accession>
<gene>
    <name evidence="2" type="ORF">IMC76_05650</name>
</gene>
<dbReference type="Pfam" id="PF00990">
    <property type="entry name" value="GGDEF"/>
    <property type="match status" value="1"/>
</dbReference>
<dbReference type="Proteomes" id="UP000594749">
    <property type="component" value="Chromosome"/>
</dbReference>